<feature type="domain" description="Pleckstrin-like plant" evidence="2">
    <location>
        <begin position="258"/>
        <end position="359"/>
    </location>
</feature>
<reference evidence="3" key="1">
    <citation type="journal article" date="2017" name="Nature">
        <title>The genome of Chenopodium quinoa.</title>
        <authorList>
            <person name="Jarvis D.E."/>
            <person name="Ho Y.S."/>
            <person name="Lightfoot D.J."/>
            <person name="Schmoeckel S.M."/>
            <person name="Li B."/>
            <person name="Borm T.J.A."/>
            <person name="Ohyanagi H."/>
            <person name="Mineta K."/>
            <person name="Michell C.T."/>
            <person name="Saber N."/>
            <person name="Kharbatia N.M."/>
            <person name="Rupper R.R."/>
            <person name="Sharp A.R."/>
            <person name="Dally N."/>
            <person name="Boughton B.A."/>
            <person name="Woo Y.H."/>
            <person name="Gao G."/>
            <person name="Schijlen E.G.W.M."/>
            <person name="Guo X."/>
            <person name="Momin A.A."/>
            <person name="Negrao S."/>
            <person name="Al-Babili S."/>
            <person name="Gehring C."/>
            <person name="Roessner U."/>
            <person name="Jung C."/>
            <person name="Murphy K."/>
            <person name="Arold S.T."/>
            <person name="Gojobori T."/>
            <person name="van der Linden C.G."/>
            <person name="van Loo E.N."/>
            <person name="Jellen E.N."/>
            <person name="Maughan P.J."/>
            <person name="Tester M."/>
        </authorList>
    </citation>
    <scope>NUCLEOTIDE SEQUENCE [LARGE SCALE GENOMIC DNA]</scope>
    <source>
        <strain evidence="3">cv. PI 614886</strain>
    </source>
</reference>
<dbReference type="Pfam" id="PF05703">
    <property type="entry name" value="Auxin_canalis"/>
    <property type="match status" value="1"/>
</dbReference>
<protein>
    <submittedName>
        <fullName evidence="3">Uncharacterized protein</fullName>
    </submittedName>
</protein>
<dbReference type="OMA" id="SEACHET"/>
<evidence type="ECO:0000313" key="4">
    <source>
        <dbReference type="Proteomes" id="UP000596660"/>
    </source>
</evidence>
<dbReference type="AlphaFoldDB" id="A0A803MFJ2"/>
<dbReference type="InterPro" id="IPR013666">
    <property type="entry name" value="PH_pln"/>
</dbReference>
<keyword evidence="4" id="KW-1185">Reference proteome</keyword>
<dbReference type="PANTHER" id="PTHR31351:SF25">
    <property type="entry name" value="AUXIN CANALIZATION PROTEIN (DUF828)"/>
    <property type="match status" value="1"/>
</dbReference>
<dbReference type="Gramene" id="AUR62028410-RA">
    <property type="protein sequence ID" value="AUR62028410-RA:cds"/>
    <property type="gene ID" value="AUR62028410"/>
</dbReference>
<dbReference type="InterPro" id="IPR040269">
    <property type="entry name" value="VAB"/>
</dbReference>
<sequence>MDTDRSLSMSTLSEAHPETMDFLSNAWCNFAVQALQPELSSDVGSSVLVRDNTMKSFDLKMEKCSPRMEDTDYTKSVPQWKSNDLKFEWKMPFGNVSIKKWVKEMKEKRKEGKRLQRAEVHAALSIAGLATALAAIAEESSKGQLEHESSPARKAALASAAAVVASQCAQVAESMGAKREQLSTIISSAMSGTSTSDIFTLTAAATTSLRGAATLKARSGCKNRLNGEPVLPIDVDSCKLDEDLDYVKSRATLSKGAELTIETANGKSMVRIVAINLSNEAKVILRIMKRNFLNVITNKKDCLVLDLHAELYKDEGGEEFDTCYQIVLTTTRGPIKIDMADDYQRYKMWATTINRMLAMPPTLAKYELQFCKY</sequence>
<dbReference type="InterPro" id="IPR008546">
    <property type="entry name" value="VAN3-bd-like_auxin_canal"/>
</dbReference>
<dbReference type="Pfam" id="PF08458">
    <property type="entry name" value="PH_2"/>
    <property type="match status" value="1"/>
</dbReference>
<evidence type="ECO:0000313" key="3">
    <source>
        <dbReference type="EnsemblPlants" id="AUR62028410-RA:cds"/>
    </source>
</evidence>
<organism evidence="3 4">
    <name type="scientific">Chenopodium quinoa</name>
    <name type="common">Quinoa</name>
    <dbReference type="NCBI Taxonomy" id="63459"/>
    <lineage>
        <taxon>Eukaryota</taxon>
        <taxon>Viridiplantae</taxon>
        <taxon>Streptophyta</taxon>
        <taxon>Embryophyta</taxon>
        <taxon>Tracheophyta</taxon>
        <taxon>Spermatophyta</taxon>
        <taxon>Magnoliopsida</taxon>
        <taxon>eudicotyledons</taxon>
        <taxon>Gunneridae</taxon>
        <taxon>Pentapetalae</taxon>
        <taxon>Caryophyllales</taxon>
        <taxon>Chenopodiaceae</taxon>
        <taxon>Chenopodioideae</taxon>
        <taxon>Atripliceae</taxon>
        <taxon>Chenopodium</taxon>
    </lineage>
</organism>
<evidence type="ECO:0000259" key="1">
    <source>
        <dbReference type="Pfam" id="PF05703"/>
    </source>
</evidence>
<evidence type="ECO:0000259" key="2">
    <source>
        <dbReference type="Pfam" id="PF08458"/>
    </source>
</evidence>
<accession>A0A803MFJ2</accession>
<reference evidence="3" key="2">
    <citation type="submission" date="2021-03" db="UniProtKB">
        <authorList>
            <consortium name="EnsemblPlants"/>
        </authorList>
    </citation>
    <scope>IDENTIFICATION</scope>
</reference>
<dbReference type="Proteomes" id="UP000596660">
    <property type="component" value="Unplaced"/>
</dbReference>
<dbReference type="PANTHER" id="PTHR31351">
    <property type="entry name" value="EXPRESSED PROTEIN"/>
    <property type="match status" value="1"/>
</dbReference>
<feature type="domain" description="VAN3-binding protein-like auxin canalisation" evidence="1">
    <location>
        <begin position="88"/>
        <end position="234"/>
    </location>
</feature>
<proteinExistence type="predicted"/>
<dbReference type="EnsemblPlants" id="AUR62028410-RA">
    <property type="protein sequence ID" value="AUR62028410-RA:cds"/>
    <property type="gene ID" value="AUR62028410"/>
</dbReference>
<name>A0A803MFJ2_CHEQI</name>